<dbReference type="Proteomes" id="UP001162131">
    <property type="component" value="Unassembled WGS sequence"/>
</dbReference>
<keyword evidence="4" id="KW-1185">Reference proteome</keyword>
<dbReference type="PANTHER" id="PTHR24111:SF0">
    <property type="entry name" value="LEUCINE-RICH REPEAT-CONTAINING PROTEIN"/>
    <property type="match status" value="1"/>
</dbReference>
<evidence type="ECO:0000256" key="1">
    <source>
        <dbReference type="ARBA" id="ARBA00022737"/>
    </source>
</evidence>
<dbReference type="InterPro" id="IPR052201">
    <property type="entry name" value="LRR-containing_regulator"/>
</dbReference>
<sequence>MDQGLLNVIEMCKDDPELKTLADDHPLLLNALKGLELTEDEIFGILTAVENENYQLTKNFENADIRTITSFANIECQTEENWVNSCQFQMKLEDYRATIVNSIEFQIKLEEKIKEVATNFQSLYGLIENRSLSCVNEISKELSYCKEKLKKSEEECFQLKEKLDFICTERSVIEQTEANKKSANLIVKLKKSEEALQEAIKERNLWKAKAQERINLARNNSALKLKNQELEEQNTILLKEMEEYKEWENCQEKIDFKKISTRLIKIIGTRIQKRLKSYAISKLKIENKQEKSLSEQNINLMNLNEKNELQAYFLSKIYSQLCLAISNANLQRPFELDLANTKLTSANFDELLQSLSNNCFVAELNLAENSLGDENALKLSEWLKKDDFLRCLMLRNNNFSAESTGEIVDAISVQGQLNMIDLSENKINLQTLINLSTCSTSISDIIVENCNLSGEDMKSLLETLKDSQLNGLFISYNPIQKNSLRSIIQLLSKTGLKNLGLSGLQFDENHVGDLCNLIRTRPQMEILHLAHVKLTNQGLTRIMECLCQQENLRELDLTGTDALISDVCAILDSCVGLKTIVLREMKVSHKDYCLLADAIQRSPQLEVCLLDN</sequence>
<dbReference type="PANTHER" id="PTHR24111">
    <property type="entry name" value="LEUCINE-RICH REPEAT-CONTAINING PROTEIN 34"/>
    <property type="match status" value="1"/>
</dbReference>
<dbReference type="SUPFAM" id="SSF52047">
    <property type="entry name" value="RNI-like"/>
    <property type="match status" value="1"/>
</dbReference>
<accession>A0AAU9JXG6</accession>
<dbReference type="Gene3D" id="3.80.10.10">
    <property type="entry name" value="Ribonuclease Inhibitor"/>
    <property type="match status" value="2"/>
</dbReference>
<dbReference type="EMBL" id="CAJZBQ010000048">
    <property type="protein sequence ID" value="CAG9329799.1"/>
    <property type="molecule type" value="Genomic_DNA"/>
</dbReference>
<reference evidence="3" key="1">
    <citation type="submission" date="2021-09" db="EMBL/GenBank/DDBJ databases">
        <authorList>
            <consortium name="AG Swart"/>
            <person name="Singh M."/>
            <person name="Singh A."/>
            <person name="Seah K."/>
            <person name="Emmerich C."/>
        </authorList>
    </citation>
    <scope>NUCLEOTIDE SEQUENCE</scope>
    <source>
        <strain evidence="3">ATCC30299</strain>
    </source>
</reference>
<comment type="caution">
    <text evidence="3">The sequence shown here is derived from an EMBL/GenBank/DDBJ whole genome shotgun (WGS) entry which is preliminary data.</text>
</comment>
<evidence type="ECO:0000313" key="4">
    <source>
        <dbReference type="Proteomes" id="UP001162131"/>
    </source>
</evidence>
<keyword evidence="1" id="KW-0677">Repeat</keyword>
<dbReference type="AlphaFoldDB" id="A0AAU9JXG6"/>
<proteinExistence type="predicted"/>
<feature type="coiled-coil region" evidence="2">
    <location>
        <begin position="182"/>
        <end position="247"/>
    </location>
</feature>
<gene>
    <name evidence="3" type="ORF">BSTOLATCC_MIC49415</name>
</gene>
<keyword evidence="2" id="KW-0175">Coiled coil</keyword>
<protein>
    <submittedName>
        <fullName evidence="3">Uncharacterized protein</fullName>
    </submittedName>
</protein>
<name>A0AAU9JXG6_9CILI</name>
<evidence type="ECO:0000313" key="3">
    <source>
        <dbReference type="EMBL" id="CAG9329799.1"/>
    </source>
</evidence>
<evidence type="ECO:0000256" key="2">
    <source>
        <dbReference type="SAM" id="Coils"/>
    </source>
</evidence>
<dbReference type="InterPro" id="IPR032675">
    <property type="entry name" value="LRR_dom_sf"/>
</dbReference>
<organism evidence="3 4">
    <name type="scientific">Blepharisma stoltei</name>
    <dbReference type="NCBI Taxonomy" id="1481888"/>
    <lineage>
        <taxon>Eukaryota</taxon>
        <taxon>Sar</taxon>
        <taxon>Alveolata</taxon>
        <taxon>Ciliophora</taxon>
        <taxon>Postciliodesmatophora</taxon>
        <taxon>Heterotrichea</taxon>
        <taxon>Heterotrichida</taxon>
        <taxon>Blepharismidae</taxon>
        <taxon>Blepharisma</taxon>
    </lineage>
</organism>